<name>A0A3Q9FPG9_9BACT</name>
<reference evidence="2 3" key="1">
    <citation type="submission" date="2018-12" db="EMBL/GenBank/DDBJ databases">
        <title>Flammeovirga pectinis sp. nov., isolated from the gut of the Korean scallop, Patinopecten yessoensis.</title>
        <authorList>
            <person name="Bae J.-W."/>
            <person name="Jeong Y.-S."/>
            <person name="Kang W."/>
        </authorList>
    </citation>
    <scope>NUCLEOTIDE SEQUENCE [LARGE SCALE GENOMIC DNA]</scope>
    <source>
        <strain evidence="2 3">L12M1</strain>
    </source>
</reference>
<accession>A0A3Q9FPG9</accession>
<keyword evidence="3" id="KW-1185">Reference proteome</keyword>
<sequence length="134" mass="15229">MKNKIRVVFLLLFSFCFGSQIIADDDIIIEKDAKVYIHTSGRGTTAYAFNNNGTMKYIVEYSDGSFYEFSGTYRSENTVVKVHLEEGKGKNNAGIEMNHLKPQRTDIEFTVKEDVIIESGASNIYQLLQDKKVK</sequence>
<dbReference type="KEGG" id="fll:EI427_12010"/>
<feature type="chain" id="PRO_5018719840" evidence="1">
    <location>
        <begin position="24"/>
        <end position="134"/>
    </location>
</feature>
<dbReference type="AlphaFoldDB" id="A0A3Q9FPG9"/>
<organism evidence="2 3">
    <name type="scientific">Flammeovirga pectinis</name>
    <dbReference type="NCBI Taxonomy" id="2494373"/>
    <lineage>
        <taxon>Bacteria</taxon>
        <taxon>Pseudomonadati</taxon>
        <taxon>Bacteroidota</taxon>
        <taxon>Cytophagia</taxon>
        <taxon>Cytophagales</taxon>
        <taxon>Flammeovirgaceae</taxon>
        <taxon>Flammeovirga</taxon>
    </lineage>
</organism>
<dbReference type="RefSeq" id="WP_126614934.1">
    <property type="nucleotide sequence ID" value="NZ_CP034562.1"/>
</dbReference>
<evidence type="ECO:0000313" key="2">
    <source>
        <dbReference type="EMBL" id="AZQ62936.1"/>
    </source>
</evidence>
<dbReference type="EMBL" id="CP034562">
    <property type="protein sequence ID" value="AZQ62936.1"/>
    <property type="molecule type" value="Genomic_DNA"/>
</dbReference>
<dbReference type="Proteomes" id="UP000267268">
    <property type="component" value="Chromosome 1"/>
</dbReference>
<gene>
    <name evidence="2" type="ORF">EI427_12010</name>
</gene>
<evidence type="ECO:0000313" key="3">
    <source>
        <dbReference type="Proteomes" id="UP000267268"/>
    </source>
</evidence>
<keyword evidence="1" id="KW-0732">Signal</keyword>
<evidence type="ECO:0000256" key="1">
    <source>
        <dbReference type="SAM" id="SignalP"/>
    </source>
</evidence>
<dbReference type="OrthoDB" id="981334at2"/>
<proteinExistence type="predicted"/>
<feature type="signal peptide" evidence="1">
    <location>
        <begin position="1"/>
        <end position="23"/>
    </location>
</feature>
<protein>
    <submittedName>
        <fullName evidence="2">Uncharacterized protein</fullName>
    </submittedName>
</protein>